<organism evidence="1">
    <name type="scientific">Clostridioides difficile</name>
    <name type="common">Peptoclostridium difficile</name>
    <dbReference type="NCBI Taxonomy" id="1496"/>
    <lineage>
        <taxon>Bacteria</taxon>
        <taxon>Bacillati</taxon>
        <taxon>Bacillota</taxon>
        <taxon>Clostridia</taxon>
        <taxon>Peptostreptococcales</taxon>
        <taxon>Peptostreptococcaceae</taxon>
        <taxon>Clostridioides</taxon>
    </lineage>
</organism>
<accession>A0A069A9H9</accession>
<evidence type="ECO:0000313" key="2">
    <source>
        <dbReference type="EMBL" id="CDS89499.1"/>
    </source>
</evidence>
<proteinExistence type="predicted"/>
<dbReference type="EMBL" id="LK933338">
    <property type="protein sequence ID" value="CDT69286.1"/>
    <property type="molecule type" value="Genomic_DNA"/>
</dbReference>
<sequence length="83" mass="9341">MNTPTDKTAIINSSMLVLDFGSFLNMLVKEYNIRAITTGATPLKNPSKILDDEFLKYRYDKTKTIQNDGKAEPKVHIRTPGIP</sequence>
<reference evidence="1" key="1">
    <citation type="submission" date="2014-07" db="EMBL/GenBank/DDBJ databases">
        <authorList>
            <person name="Monot Marc"/>
        </authorList>
    </citation>
    <scope>NUCLEOTIDE SEQUENCE</scope>
    <source>
        <strain evidence="3">7032989</strain>
        <strain evidence="1">7032994</strain>
    </source>
</reference>
<dbReference type="EMBL" id="LK932372">
    <property type="protein sequence ID" value="CDS85085.1"/>
    <property type="molecule type" value="Genomic_DNA"/>
</dbReference>
<gene>
    <name evidence="3" type="ORF">BN1095_640076</name>
    <name evidence="2" type="ORF">BN1096_740133</name>
    <name evidence="1" type="ORF">BN1097_360057</name>
</gene>
<name>A0A069A9H9_CLODI</name>
<evidence type="ECO:0000313" key="3">
    <source>
        <dbReference type="EMBL" id="CDT69286.1"/>
    </source>
</evidence>
<evidence type="ECO:0000313" key="1">
    <source>
        <dbReference type="EMBL" id="CDS85085.1"/>
    </source>
</evidence>
<dbReference type="AlphaFoldDB" id="A0A069A9H9"/>
<protein>
    <submittedName>
        <fullName evidence="1">Uncharacterized protein</fullName>
    </submittedName>
</protein>
<dbReference type="EMBL" id="LK932529">
    <property type="protein sequence ID" value="CDS89499.1"/>
    <property type="molecule type" value="Genomic_DNA"/>
</dbReference>